<accession>A0A840AF80</accession>
<dbReference type="Pfam" id="PF00582">
    <property type="entry name" value="Usp"/>
    <property type="match status" value="2"/>
</dbReference>
<comment type="caution">
    <text evidence="3">The sequence shown here is derived from an EMBL/GenBank/DDBJ whole genome shotgun (WGS) entry which is preliminary data.</text>
</comment>
<keyword evidence="4" id="KW-1185">Reference proteome</keyword>
<evidence type="ECO:0000313" key="4">
    <source>
        <dbReference type="Proteomes" id="UP000553193"/>
    </source>
</evidence>
<dbReference type="PANTHER" id="PTHR46268">
    <property type="entry name" value="STRESS RESPONSE PROTEIN NHAX"/>
    <property type="match status" value="1"/>
</dbReference>
<dbReference type="Gene3D" id="3.40.50.12370">
    <property type="match status" value="1"/>
</dbReference>
<evidence type="ECO:0000259" key="2">
    <source>
        <dbReference type="Pfam" id="PF00582"/>
    </source>
</evidence>
<dbReference type="EMBL" id="JACIDJ010000004">
    <property type="protein sequence ID" value="MBB3899133.1"/>
    <property type="molecule type" value="Genomic_DNA"/>
</dbReference>
<dbReference type="InterPro" id="IPR006015">
    <property type="entry name" value="Universal_stress_UspA"/>
</dbReference>
<dbReference type="AlphaFoldDB" id="A0A840AF80"/>
<dbReference type="SUPFAM" id="SSF52402">
    <property type="entry name" value="Adenine nucleotide alpha hydrolases-like"/>
    <property type="match status" value="2"/>
</dbReference>
<dbReference type="RefSeq" id="WP_184384624.1">
    <property type="nucleotide sequence ID" value="NZ_JACIDJ010000004.1"/>
</dbReference>
<dbReference type="CDD" id="cd00293">
    <property type="entry name" value="USP-like"/>
    <property type="match status" value="2"/>
</dbReference>
<feature type="domain" description="UspA" evidence="2">
    <location>
        <begin position="3"/>
        <end position="155"/>
    </location>
</feature>
<evidence type="ECO:0000313" key="3">
    <source>
        <dbReference type="EMBL" id="MBB3899133.1"/>
    </source>
</evidence>
<comment type="similarity">
    <text evidence="1">Belongs to the universal stress protein A family.</text>
</comment>
<gene>
    <name evidence="3" type="ORF">GGQ83_002581</name>
</gene>
<protein>
    <submittedName>
        <fullName evidence="3">Nucleotide-binding universal stress UspA family protein</fullName>
    </submittedName>
</protein>
<dbReference type="PRINTS" id="PR01438">
    <property type="entry name" value="UNVRSLSTRESS"/>
</dbReference>
<organism evidence="3 4">
    <name type="scientific">Roseococcus suduntuyensis</name>
    <dbReference type="NCBI Taxonomy" id="455361"/>
    <lineage>
        <taxon>Bacteria</taxon>
        <taxon>Pseudomonadati</taxon>
        <taxon>Pseudomonadota</taxon>
        <taxon>Alphaproteobacteria</taxon>
        <taxon>Acetobacterales</taxon>
        <taxon>Roseomonadaceae</taxon>
        <taxon>Roseococcus</taxon>
    </lineage>
</organism>
<feature type="domain" description="UspA" evidence="2">
    <location>
        <begin position="213"/>
        <end position="280"/>
    </location>
</feature>
<dbReference type="InterPro" id="IPR006016">
    <property type="entry name" value="UspA"/>
</dbReference>
<dbReference type="Proteomes" id="UP000553193">
    <property type="component" value="Unassembled WGS sequence"/>
</dbReference>
<proteinExistence type="inferred from homology"/>
<name>A0A840AF80_9PROT</name>
<evidence type="ECO:0000256" key="1">
    <source>
        <dbReference type="ARBA" id="ARBA00008791"/>
    </source>
</evidence>
<reference evidence="3 4" key="1">
    <citation type="submission" date="2020-08" db="EMBL/GenBank/DDBJ databases">
        <title>Genomic Encyclopedia of Type Strains, Phase IV (KMG-IV): sequencing the most valuable type-strain genomes for metagenomic binning, comparative biology and taxonomic classification.</title>
        <authorList>
            <person name="Goeker M."/>
        </authorList>
    </citation>
    <scope>NUCLEOTIDE SEQUENCE [LARGE SCALE GENOMIC DNA]</scope>
    <source>
        <strain evidence="3 4">DSM 19979</strain>
    </source>
</reference>
<dbReference type="PANTHER" id="PTHR46268:SF6">
    <property type="entry name" value="UNIVERSAL STRESS PROTEIN UP12"/>
    <property type="match status" value="1"/>
</dbReference>
<sequence>MPRILACTDGSIYAESIIDHAARAARALGAGVQVLHVLPRTPAEAPVDRSGALGLDRSEELLKELAALDEARGKLALKRGRAILDAAEARLRAAGVAEVRLTQRHGALVDNVLELERETELLVIGKRGEAADFAAGHLGANLERVLRSSPRPVLVSARAFKPIARCAIAYDGSAAALRMVEFAARSPLLEGMALDLVTVGSGGASLQSAPAAILEAAGRPARPVLLQGETHEAIAAHVADAGVDLLVMGAYGHGRLRTMILGSTTSALLRGCRIPVLVFR</sequence>